<gene>
    <name evidence="1" type="ORF">JCM19237_1866</name>
</gene>
<evidence type="ECO:0000313" key="1">
    <source>
        <dbReference type="EMBL" id="GAL06221.1"/>
    </source>
</evidence>
<dbReference type="AlphaFoldDB" id="A0A090QTI4"/>
<dbReference type="Proteomes" id="UP000029227">
    <property type="component" value="Unassembled WGS sequence"/>
</dbReference>
<comment type="caution">
    <text evidence="1">The sequence shown here is derived from an EMBL/GenBank/DDBJ whole genome shotgun (WGS) entry which is preliminary data.</text>
</comment>
<reference evidence="1 2" key="1">
    <citation type="journal article" date="2014" name="Genome Announc.">
        <title>Draft Genome Sequences of Two Vibrionaceae Species, Vibrio ponticus C121 and Photobacterium aphoticum C119, Isolated as Coral Reef Microbiota.</title>
        <authorList>
            <person name="Al-saari N."/>
            <person name="Meirelles P.M."/>
            <person name="Mino S."/>
            <person name="Suda W."/>
            <person name="Oshima K."/>
            <person name="Hattori M."/>
            <person name="Ohkuma M."/>
            <person name="Thompson F.L."/>
            <person name="Gomez-Gil B."/>
            <person name="Sawabe T."/>
            <person name="Sawabe T."/>
        </authorList>
    </citation>
    <scope>NUCLEOTIDE SEQUENCE [LARGE SCALE GENOMIC DNA]</scope>
    <source>
        <strain evidence="1 2">JCM 19237</strain>
    </source>
</reference>
<evidence type="ECO:0000313" key="2">
    <source>
        <dbReference type="Proteomes" id="UP000029227"/>
    </source>
</evidence>
<protein>
    <submittedName>
        <fullName evidence="1">Aldehyde dehydrogenase</fullName>
        <ecNumber evidence="1">1.2.1.3</ecNumber>
    </submittedName>
</protein>
<dbReference type="EC" id="1.2.1.3" evidence="1"/>
<accession>A0A090QTI4</accession>
<dbReference type="GO" id="GO:0004029">
    <property type="term" value="F:aldehyde dehydrogenase (NAD+) activity"/>
    <property type="evidence" value="ECO:0007669"/>
    <property type="project" value="UniProtKB-EC"/>
</dbReference>
<keyword evidence="1" id="KW-0560">Oxidoreductase</keyword>
<dbReference type="EMBL" id="BBMN01000010">
    <property type="protein sequence ID" value="GAL06221.1"/>
    <property type="molecule type" value="Genomic_DNA"/>
</dbReference>
<sequence>MSQHKSYLKIEAVNIYNTILDTNQLSVIRGSSHLLKDAIEKIEHVANDACNEEKGEAITAITLGGSTGIFEVIGLSLEKAESLAWQVLNQAHDGLAFTDMFSFTVNTASATDYLTAKEILFAKGRHDQATQFSSAILPVQQHTAHAACALNGVLPADVTSHYIKAAKGHAISRSTHYRYQYGKKLRTSLYNPKTSHSKEEHHTSNEYAFPNDLEALAGTMMCSV</sequence>
<proteinExistence type="predicted"/>
<organism evidence="1 2">
    <name type="scientific">Photobacterium aphoticum</name>
    <dbReference type="NCBI Taxonomy" id="754436"/>
    <lineage>
        <taxon>Bacteria</taxon>
        <taxon>Pseudomonadati</taxon>
        <taxon>Pseudomonadota</taxon>
        <taxon>Gammaproteobacteria</taxon>
        <taxon>Vibrionales</taxon>
        <taxon>Vibrionaceae</taxon>
        <taxon>Photobacterium</taxon>
    </lineage>
</organism>
<name>A0A090QTI4_9GAMM</name>